<protein>
    <recommendedName>
        <fullName evidence="4">Poly-beta-1,6-N-acetyl-D-glucosamine biosynthesis protein PgaD</fullName>
    </recommendedName>
</protein>
<proteinExistence type="predicted"/>
<accession>A0A140E5K9</accession>
<dbReference type="STRING" id="1538553.JT25_019685"/>
<organism evidence="2 3">
    <name type="scientific">Methylomonas denitrificans</name>
    <dbReference type="NCBI Taxonomy" id="1538553"/>
    <lineage>
        <taxon>Bacteria</taxon>
        <taxon>Pseudomonadati</taxon>
        <taxon>Pseudomonadota</taxon>
        <taxon>Gammaproteobacteria</taxon>
        <taxon>Methylococcales</taxon>
        <taxon>Methylococcaceae</taxon>
        <taxon>Methylomonas</taxon>
    </lineage>
</organism>
<keyword evidence="1" id="KW-0472">Membrane</keyword>
<dbReference type="OrthoDB" id="5782986at2"/>
<evidence type="ECO:0000313" key="3">
    <source>
        <dbReference type="Proteomes" id="UP000030512"/>
    </source>
</evidence>
<dbReference type="Pfam" id="PF13994">
    <property type="entry name" value="PgaD"/>
    <property type="match status" value="1"/>
</dbReference>
<evidence type="ECO:0008006" key="4">
    <source>
        <dbReference type="Google" id="ProtNLM"/>
    </source>
</evidence>
<dbReference type="KEGG" id="mdn:JT25_019685"/>
<dbReference type="EMBL" id="CP014476">
    <property type="protein sequence ID" value="AMK78683.1"/>
    <property type="molecule type" value="Genomic_DNA"/>
</dbReference>
<dbReference type="GO" id="GO:0043709">
    <property type="term" value="P:cell adhesion involved in single-species biofilm formation"/>
    <property type="evidence" value="ECO:0007669"/>
    <property type="project" value="InterPro"/>
</dbReference>
<keyword evidence="1" id="KW-1133">Transmembrane helix</keyword>
<name>A0A140E5K9_9GAMM</name>
<feature type="transmembrane region" description="Helical" evidence="1">
    <location>
        <begin position="67"/>
        <end position="91"/>
    </location>
</feature>
<dbReference type="Proteomes" id="UP000030512">
    <property type="component" value="Chromosome"/>
</dbReference>
<dbReference type="NCBIfam" id="TIGR03940">
    <property type="entry name" value="PGA_PgaD"/>
    <property type="match status" value="1"/>
</dbReference>
<evidence type="ECO:0000313" key="2">
    <source>
        <dbReference type="EMBL" id="AMK78683.1"/>
    </source>
</evidence>
<keyword evidence="1" id="KW-0812">Transmembrane</keyword>
<gene>
    <name evidence="2" type="ORF">JT25_019685</name>
</gene>
<feature type="transmembrane region" description="Helical" evidence="1">
    <location>
        <begin position="21"/>
        <end position="47"/>
    </location>
</feature>
<keyword evidence="3" id="KW-1185">Reference proteome</keyword>
<evidence type="ECO:0000256" key="1">
    <source>
        <dbReference type="SAM" id="Phobius"/>
    </source>
</evidence>
<dbReference type="InterPro" id="IPR023829">
    <property type="entry name" value="PGA_PgaD"/>
</dbReference>
<reference evidence="2 3" key="1">
    <citation type="journal article" date="2015" name="Environ. Microbiol.">
        <title>Methane oxidation coupled to nitrate reduction under hypoxia by the Gammaproteobacterium Methylomonas denitrificans, sp. nov. type strain FJG1.</title>
        <authorList>
            <person name="Kits K.D."/>
            <person name="Klotz M.G."/>
            <person name="Stein L.Y."/>
        </authorList>
    </citation>
    <scope>NUCLEOTIDE SEQUENCE [LARGE SCALE GENOMIC DNA]</scope>
    <source>
        <strain evidence="2 3">FJG1</strain>
    </source>
</reference>
<sequence length="145" mass="16644">MKDIIINQPHLQSFQQKCGSAFMSLLSWVLWLYFLWPLFTLGAWLMGLKSLSDEIRWFGGYKTLLELLQLYGEIVLVIAVIWLFWTLYLSWLHSSVAPKRTAPVTDQQLAVAFKVDETLVTAARASKKVTVHFDNHAVITDIDSQ</sequence>
<dbReference type="RefSeq" id="WP_036274145.1">
    <property type="nucleotide sequence ID" value="NZ_CP014476.1"/>
</dbReference>
<dbReference type="AlphaFoldDB" id="A0A140E5K9"/>